<keyword evidence="2" id="KW-1185">Reference proteome</keyword>
<proteinExistence type="predicted"/>
<dbReference type="EMBL" id="FNQC01000004">
    <property type="protein sequence ID" value="SDZ01930.1"/>
    <property type="molecule type" value="Genomic_DNA"/>
</dbReference>
<sequence>MKKIKNKALIYNHVWNLFSPTIKTGMLTKQNQPVKSGLIKIGWG</sequence>
<organism evidence="1 2">
    <name type="scientific">Rhodonellum ikkaensis</name>
    <dbReference type="NCBI Taxonomy" id="336829"/>
    <lineage>
        <taxon>Bacteria</taxon>
        <taxon>Pseudomonadati</taxon>
        <taxon>Bacteroidota</taxon>
        <taxon>Cytophagia</taxon>
        <taxon>Cytophagales</taxon>
        <taxon>Cytophagaceae</taxon>
        <taxon>Rhodonellum</taxon>
    </lineage>
</organism>
<comment type="caution">
    <text evidence="1">The sequence shown here is derived from an EMBL/GenBank/DDBJ whole genome shotgun (WGS) entry which is preliminary data.</text>
</comment>
<protein>
    <submittedName>
        <fullName evidence="1">Uncharacterized protein</fullName>
    </submittedName>
</protein>
<evidence type="ECO:0000313" key="1">
    <source>
        <dbReference type="EMBL" id="SDZ01930.1"/>
    </source>
</evidence>
<evidence type="ECO:0000313" key="2">
    <source>
        <dbReference type="Proteomes" id="UP000199663"/>
    </source>
</evidence>
<reference evidence="1 2" key="1">
    <citation type="submission" date="2016-10" db="EMBL/GenBank/DDBJ databases">
        <authorList>
            <person name="Varghese N."/>
            <person name="Submissions S."/>
        </authorList>
    </citation>
    <scope>NUCLEOTIDE SEQUENCE [LARGE SCALE GENOMIC DNA]</scope>
    <source>
        <strain evidence="1 2">DSM 17997</strain>
    </source>
</reference>
<dbReference type="Proteomes" id="UP000199663">
    <property type="component" value="Unassembled WGS sequence"/>
</dbReference>
<gene>
    <name evidence="1" type="ORF">SAMN05444412_104335</name>
</gene>
<accession>A0A1H3PLW5</accession>
<name>A0A1H3PLW5_9BACT</name>